<gene>
    <name evidence="10" type="ORF">NHU_01116</name>
</gene>
<keyword evidence="4" id="KW-0997">Cell inner membrane</keyword>
<evidence type="ECO:0000256" key="3">
    <source>
        <dbReference type="ARBA" id="ARBA00022475"/>
    </source>
</evidence>
<dbReference type="InterPro" id="IPR021147">
    <property type="entry name" value="DUF697"/>
</dbReference>
<feature type="transmembrane region" description="Helical" evidence="9">
    <location>
        <begin position="80"/>
        <end position="104"/>
    </location>
</feature>
<sequence>MTRRPVVFDLEDEEKVSARSARNSAPRPDPFSDPQEDEPPRGPADVPPVPDDEDEMAPEGRAMKTVALLASRRSSRLARFFWTSFVTLLGFVISVAAWNFVIGLFQRNEILGAVALGLVGLVVLAVLLISLREMAAFARLRRLDTLHREAEAAIAANDVKAARALVDRLTTFYRAREDTRWGRARLAEKRDELFDADGLMGLAERELLAPLDAVATREIEAAARQVAAITAIVPLALADLLTALTANLRMIRRIAEIYGGRGGMLGSIRLARAVMTHLVATGAVAVGDDMIGSIAGGGMLAKVSRRFGEGVVNGALTARVGVAAMEVCRPLPFREARRPSVSALVKRALTGVFSRADG</sequence>
<accession>A0A0D6B091</accession>
<comment type="similarity">
    <text evidence="2">Belongs to the UPF0283 family.</text>
</comment>
<dbReference type="EMBL" id="AP014800">
    <property type="protein sequence ID" value="BAQ68280.1"/>
    <property type="molecule type" value="Genomic_DNA"/>
</dbReference>
<feature type="transmembrane region" description="Helical" evidence="9">
    <location>
        <begin position="110"/>
        <end position="131"/>
    </location>
</feature>
<dbReference type="AlphaFoldDB" id="A0A0D6B091"/>
<evidence type="ECO:0000256" key="1">
    <source>
        <dbReference type="ARBA" id="ARBA00004429"/>
    </source>
</evidence>
<keyword evidence="3" id="KW-1003">Cell membrane</keyword>
<dbReference type="PANTHER" id="PTHR39342">
    <property type="entry name" value="UPF0283 MEMBRANE PROTEIN YCJF"/>
    <property type="match status" value="1"/>
</dbReference>
<evidence type="ECO:0000256" key="7">
    <source>
        <dbReference type="ARBA" id="ARBA00023136"/>
    </source>
</evidence>
<dbReference type="NCBIfam" id="TIGR01620">
    <property type="entry name" value="hyp_HI0043"/>
    <property type="match status" value="1"/>
</dbReference>
<proteinExistence type="inferred from homology"/>
<evidence type="ECO:0000256" key="6">
    <source>
        <dbReference type="ARBA" id="ARBA00022989"/>
    </source>
</evidence>
<dbReference type="PANTHER" id="PTHR39342:SF1">
    <property type="entry name" value="UPF0283 MEMBRANE PROTEIN YCJF"/>
    <property type="match status" value="1"/>
</dbReference>
<evidence type="ECO:0000256" key="4">
    <source>
        <dbReference type="ARBA" id="ARBA00022519"/>
    </source>
</evidence>
<keyword evidence="7 9" id="KW-0472">Membrane</keyword>
<name>A0A0D6B091_RHOSU</name>
<evidence type="ECO:0008006" key="12">
    <source>
        <dbReference type="Google" id="ProtNLM"/>
    </source>
</evidence>
<dbReference type="PATRIC" id="fig|35806.4.peg.1145"/>
<keyword evidence="6 9" id="KW-1133">Transmembrane helix</keyword>
<dbReference type="Proteomes" id="UP000064912">
    <property type="component" value="Chromosome"/>
</dbReference>
<dbReference type="InterPro" id="IPR006507">
    <property type="entry name" value="UPF0283"/>
</dbReference>
<evidence type="ECO:0000256" key="9">
    <source>
        <dbReference type="SAM" id="Phobius"/>
    </source>
</evidence>
<dbReference type="eggNOG" id="COG3768">
    <property type="taxonomic scope" value="Bacteria"/>
</dbReference>
<evidence type="ECO:0000256" key="5">
    <source>
        <dbReference type="ARBA" id="ARBA00022692"/>
    </source>
</evidence>
<dbReference type="KEGG" id="rsu:NHU_01116"/>
<evidence type="ECO:0000256" key="2">
    <source>
        <dbReference type="ARBA" id="ARBA00008255"/>
    </source>
</evidence>
<feature type="region of interest" description="Disordered" evidence="8">
    <location>
        <begin position="1"/>
        <end position="56"/>
    </location>
</feature>
<evidence type="ECO:0000313" key="10">
    <source>
        <dbReference type="EMBL" id="BAQ68280.1"/>
    </source>
</evidence>
<reference evidence="10 11" key="1">
    <citation type="submission" date="2015-02" db="EMBL/GenBank/DDBJ databases">
        <title>Genome sequene of Rhodovulum sulfidophilum DSM 2351.</title>
        <authorList>
            <person name="Nagao N."/>
        </authorList>
    </citation>
    <scope>NUCLEOTIDE SEQUENCE [LARGE SCALE GENOMIC DNA]</scope>
    <source>
        <strain evidence="10 11">DSM 2351</strain>
    </source>
</reference>
<keyword evidence="5 9" id="KW-0812">Transmembrane</keyword>
<dbReference type="GO" id="GO:0005886">
    <property type="term" value="C:plasma membrane"/>
    <property type="evidence" value="ECO:0007669"/>
    <property type="project" value="UniProtKB-SubCell"/>
</dbReference>
<organism evidence="10 11">
    <name type="scientific">Rhodovulum sulfidophilum</name>
    <name type="common">Rhodobacter sulfidophilus</name>
    <dbReference type="NCBI Taxonomy" id="35806"/>
    <lineage>
        <taxon>Bacteria</taxon>
        <taxon>Pseudomonadati</taxon>
        <taxon>Pseudomonadota</taxon>
        <taxon>Alphaproteobacteria</taxon>
        <taxon>Rhodobacterales</taxon>
        <taxon>Paracoccaceae</taxon>
        <taxon>Rhodovulum</taxon>
    </lineage>
</organism>
<evidence type="ECO:0000256" key="8">
    <source>
        <dbReference type="SAM" id="MobiDB-lite"/>
    </source>
</evidence>
<evidence type="ECO:0000313" key="11">
    <source>
        <dbReference type="Proteomes" id="UP000064912"/>
    </source>
</evidence>
<comment type="subcellular location">
    <subcellularLocation>
        <location evidence="1">Cell inner membrane</location>
        <topology evidence="1">Multi-pass membrane protein</topology>
    </subcellularLocation>
</comment>
<dbReference type="Pfam" id="PF05128">
    <property type="entry name" value="DUF697"/>
    <property type="match status" value="1"/>
</dbReference>
<protein>
    <recommendedName>
        <fullName evidence="12">TIGR01620 family protein</fullName>
    </recommendedName>
</protein>